<dbReference type="Proteomes" id="UP000266723">
    <property type="component" value="Unassembled WGS sequence"/>
</dbReference>
<evidence type="ECO:0000313" key="1">
    <source>
        <dbReference type="EMBL" id="KAF3542393.1"/>
    </source>
</evidence>
<organism evidence="1 2">
    <name type="scientific">Brassica cretica</name>
    <name type="common">Mustard</name>
    <dbReference type="NCBI Taxonomy" id="69181"/>
    <lineage>
        <taxon>Eukaryota</taxon>
        <taxon>Viridiplantae</taxon>
        <taxon>Streptophyta</taxon>
        <taxon>Embryophyta</taxon>
        <taxon>Tracheophyta</taxon>
        <taxon>Spermatophyta</taxon>
        <taxon>Magnoliopsida</taxon>
        <taxon>eudicotyledons</taxon>
        <taxon>Gunneridae</taxon>
        <taxon>Pentapetalae</taxon>
        <taxon>rosids</taxon>
        <taxon>malvids</taxon>
        <taxon>Brassicales</taxon>
        <taxon>Brassicaceae</taxon>
        <taxon>Brassiceae</taxon>
        <taxon>Brassica</taxon>
    </lineage>
</organism>
<protein>
    <submittedName>
        <fullName evidence="1">Uncharacterized protein</fullName>
    </submittedName>
</protein>
<reference evidence="1 2" key="1">
    <citation type="journal article" date="2020" name="BMC Genomics">
        <title>Intraspecific diversification of the crop wild relative Brassica cretica Lam. using demographic model selection.</title>
        <authorList>
            <person name="Kioukis A."/>
            <person name="Michalopoulou V.A."/>
            <person name="Briers L."/>
            <person name="Pirintsos S."/>
            <person name="Studholme D.J."/>
            <person name="Pavlidis P."/>
            <person name="Sarris P.F."/>
        </authorList>
    </citation>
    <scope>NUCLEOTIDE SEQUENCE [LARGE SCALE GENOMIC DNA]</scope>
    <source>
        <strain evidence="2">cv. PFS-1207/04</strain>
    </source>
</reference>
<gene>
    <name evidence="1" type="ORF">DY000_02004715</name>
</gene>
<dbReference type="EMBL" id="QGKV02000832">
    <property type="protein sequence ID" value="KAF3542393.1"/>
    <property type="molecule type" value="Genomic_DNA"/>
</dbReference>
<proteinExistence type="predicted"/>
<name>A0ABQ7BSS7_BRACR</name>
<accession>A0ABQ7BSS7</accession>
<keyword evidence="2" id="KW-1185">Reference proteome</keyword>
<sequence length="70" mass="7891">MKAMKSESKEVLLVVLQKRDYPLWSLTPERPSIAAPGGRSQRVSSCLAPSKRERLELVALAGRSGWERPW</sequence>
<evidence type="ECO:0000313" key="2">
    <source>
        <dbReference type="Proteomes" id="UP000266723"/>
    </source>
</evidence>
<comment type="caution">
    <text evidence="1">The sequence shown here is derived from an EMBL/GenBank/DDBJ whole genome shotgun (WGS) entry which is preliminary data.</text>
</comment>